<feature type="DNA-binding region" description="H-T-H motif" evidence="2">
    <location>
        <begin position="42"/>
        <end position="61"/>
    </location>
</feature>
<evidence type="ECO:0000259" key="3">
    <source>
        <dbReference type="PROSITE" id="PS50977"/>
    </source>
</evidence>
<dbReference type="EMBL" id="DQWS01000128">
    <property type="protein sequence ID" value="HDD53094.1"/>
    <property type="molecule type" value="Genomic_DNA"/>
</dbReference>
<accession>A0A7C0Y6L4</accession>
<dbReference type="PANTHER" id="PTHR30055">
    <property type="entry name" value="HTH-TYPE TRANSCRIPTIONAL REGULATOR RUTR"/>
    <property type="match status" value="1"/>
</dbReference>
<dbReference type="InterPro" id="IPR009057">
    <property type="entry name" value="Homeodomain-like_sf"/>
</dbReference>
<dbReference type="InterPro" id="IPR050109">
    <property type="entry name" value="HTH-type_TetR-like_transc_reg"/>
</dbReference>
<dbReference type="SUPFAM" id="SSF48498">
    <property type="entry name" value="Tetracyclin repressor-like, C-terminal domain"/>
    <property type="match status" value="1"/>
</dbReference>
<keyword evidence="1 2" id="KW-0238">DNA-binding</keyword>
<dbReference type="InterPro" id="IPR001647">
    <property type="entry name" value="HTH_TetR"/>
</dbReference>
<dbReference type="Proteomes" id="UP000885690">
    <property type="component" value="Unassembled WGS sequence"/>
</dbReference>
<dbReference type="Pfam" id="PF00440">
    <property type="entry name" value="TetR_N"/>
    <property type="match status" value="1"/>
</dbReference>
<dbReference type="PROSITE" id="PS50977">
    <property type="entry name" value="HTH_TETR_2"/>
    <property type="match status" value="1"/>
</dbReference>
<gene>
    <name evidence="4" type="ORF">ENF32_03380</name>
</gene>
<dbReference type="PANTHER" id="PTHR30055:SF195">
    <property type="entry name" value="FATTY ACID METABOLISM REGULATOR PROTEIN"/>
    <property type="match status" value="1"/>
</dbReference>
<dbReference type="Gene3D" id="1.10.10.60">
    <property type="entry name" value="Homeodomain-like"/>
    <property type="match status" value="1"/>
</dbReference>
<protein>
    <submittedName>
        <fullName evidence="4">TetR/AcrR family transcriptional regulator</fullName>
    </submittedName>
</protein>
<dbReference type="InterPro" id="IPR013570">
    <property type="entry name" value="Tscrpt_reg_YsiA_C"/>
</dbReference>
<dbReference type="GO" id="GO:0000976">
    <property type="term" value="F:transcription cis-regulatory region binding"/>
    <property type="evidence" value="ECO:0007669"/>
    <property type="project" value="TreeGrafter"/>
</dbReference>
<organism evidence="4">
    <name type="scientific">Thermosulfidibacter takaii</name>
    <dbReference type="NCBI Taxonomy" id="412593"/>
    <lineage>
        <taxon>Bacteria</taxon>
        <taxon>Pseudomonadati</taxon>
        <taxon>Thermosulfidibacterota</taxon>
        <taxon>Thermosulfidibacteria</taxon>
        <taxon>Thermosulfidibacterales</taxon>
        <taxon>Thermosulfidibacteraceae</taxon>
    </lineage>
</organism>
<reference evidence="4" key="1">
    <citation type="journal article" date="2020" name="mSystems">
        <title>Genome- and Community-Level Interaction Insights into Carbon Utilization and Element Cycling Functions of Hydrothermarchaeota in Hydrothermal Sediment.</title>
        <authorList>
            <person name="Zhou Z."/>
            <person name="Liu Y."/>
            <person name="Xu W."/>
            <person name="Pan J."/>
            <person name="Luo Z.H."/>
            <person name="Li M."/>
        </authorList>
    </citation>
    <scope>NUCLEOTIDE SEQUENCE [LARGE SCALE GENOMIC DNA]</scope>
    <source>
        <strain evidence="4">HyVt-115</strain>
    </source>
</reference>
<sequence>MLIHLKRMWVMRGSKAGKEQKREDILDAAIRVFAEKGFHSSRISDIAREAGVAEGTIYLYFRNKDDLLLSVFSKRVGDFVEDVRRAVATKSTPQEKLRTIVDKHFERLESDLPLAQVIQIELRACSAFMRGGVSPELKSYLETIEEVLEEGKAQEVFRADLNVKVASKAFFGMMDEVATVWVLRRKRPLTEMAGELFSIFYQGIKKEG</sequence>
<dbReference type="Gene3D" id="1.10.357.10">
    <property type="entry name" value="Tetracycline Repressor, domain 2"/>
    <property type="match status" value="1"/>
</dbReference>
<comment type="caution">
    <text evidence="4">The sequence shown here is derived from an EMBL/GenBank/DDBJ whole genome shotgun (WGS) entry which is preliminary data.</text>
</comment>
<evidence type="ECO:0000256" key="1">
    <source>
        <dbReference type="ARBA" id="ARBA00023125"/>
    </source>
</evidence>
<dbReference type="GO" id="GO:0003700">
    <property type="term" value="F:DNA-binding transcription factor activity"/>
    <property type="evidence" value="ECO:0007669"/>
    <property type="project" value="TreeGrafter"/>
</dbReference>
<feature type="domain" description="HTH tetR-type" evidence="3">
    <location>
        <begin position="19"/>
        <end position="79"/>
    </location>
</feature>
<name>A0A7C0Y6L4_9BACT</name>
<proteinExistence type="predicted"/>
<dbReference type="PRINTS" id="PR00455">
    <property type="entry name" value="HTHTETR"/>
</dbReference>
<dbReference type="AlphaFoldDB" id="A0A7C0Y6L4"/>
<evidence type="ECO:0000313" key="4">
    <source>
        <dbReference type="EMBL" id="HDD53094.1"/>
    </source>
</evidence>
<dbReference type="SUPFAM" id="SSF46689">
    <property type="entry name" value="Homeodomain-like"/>
    <property type="match status" value="1"/>
</dbReference>
<dbReference type="InterPro" id="IPR036271">
    <property type="entry name" value="Tet_transcr_reg_TetR-rel_C_sf"/>
</dbReference>
<evidence type="ECO:0000256" key="2">
    <source>
        <dbReference type="PROSITE-ProRule" id="PRU00335"/>
    </source>
</evidence>
<dbReference type="Pfam" id="PF08359">
    <property type="entry name" value="TetR_C_4"/>
    <property type="match status" value="1"/>
</dbReference>